<organism evidence="1 2">
    <name type="scientific">Methylotuvimicrobium alcaliphilum (strain DSM 19304 / NCIMB 14124 / VKM B-2133 / 20Z)</name>
    <name type="common">Methylomicrobium alcaliphilum</name>
    <dbReference type="NCBI Taxonomy" id="1091494"/>
    <lineage>
        <taxon>Bacteria</taxon>
        <taxon>Pseudomonadati</taxon>
        <taxon>Pseudomonadota</taxon>
        <taxon>Gammaproteobacteria</taxon>
        <taxon>Methylococcales</taxon>
        <taxon>Methylococcaceae</taxon>
        <taxon>Methylotuvimicrobium</taxon>
    </lineage>
</organism>
<sequence>MIHYQAVDLPDAIVDEDLWQYRYTVSDHSFDSNTGFTLYFDATLYSNLQNPPPAVNTDWDLLVTQPEPLLFDEPGIYDALALIDRPSLAGSFSLTFVWLGSGMPGSQAFELYDAAFNSIVSGSTVHQPSPIPAPPALWLFGVGLFLFFSQRKTNRITVFSQQNT</sequence>
<gene>
    <name evidence="1" type="ordered locus">MEALZ_2266</name>
</gene>
<dbReference type="HOGENOM" id="CLU_1466754_0_0_6"/>
<proteinExistence type="predicted"/>
<accession>G4SU45</accession>
<dbReference type="EMBL" id="FO082060">
    <property type="protein sequence ID" value="CCE23951.1"/>
    <property type="molecule type" value="Genomic_DNA"/>
</dbReference>
<dbReference type="Proteomes" id="UP000008315">
    <property type="component" value="Chromosome"/>
</dbReference>
<evidence type="ECO:0000313" key="1">
    <source>
        <dbReference type="EMBL" id="CCE23951.1"/>
    </source>
</evidence>
<keyword evidence="2" id="KW-1185">Reference proteome</keyword>
<evidence type="ECO:0000313" key="2">
    <source>
        <dbReference type="Proteomes" id="UP000008315"/>
    </source>
</evidence>
<dbReference type="PATRIC" id="fig|271065.3.peg.2329"/>
<name>G4SU45_META2</name>
<protein>
    <submittedName>
        <fullName evidence="1">Uncharacterized protein</fullName>
    </submittedName>
</protein>
<reference evidence="2" key="1">
    <citation type="journal article" date="2012" name="J. Bacteriol.">
        <title>Genome sequence of the haloalkaliphilic methanotrophic bacterium Methylomicrobium alcaliphilum 20Z.</title>
        <authorList>
            <person name="Vuilleumier S."/>
            <person name="Khmelenina V.N."/>
            <person name="Bringel F."/>
            <person name="Reshetnikov A.S."/>
            <person name="Lajus A."/>
            <person name="Mangenot S."/>
            <person name="Rouy Z."/>
            <person name="Op den Camp H.J."/>
            <person name="Jetten M.S."/>
            <person name="Dispirito A.A."/>
            <person name="Dunfield P."/>
            <person name="Klotz M.G."/>
            <person name="Semrau J.D."/>
            <person name="Stein L.Y."/>
            <person name="Barbe V."/>
            <person name="Medigue C."/>
            <person name="Trotsenko Y.A."/>
            <person name="Kalyuzhnaya M.G."/>
        </authorList>
    </citation>
    <scope>NUCLEOTIDE SEQUENCE [LARGE SCALE GENOMIC DNA]</scope>
    <source>
        <strain evidence="2">DSM 19304 / NCIMB 14124 / VKM B-2133 / 20Z</strain>
    </source>
</reference>
<dbReference type="AlphaFoldDB" id="G4SU45"/>
<dbReference type="KEGG" id="mah:MEALZ_2266"/>